<evidence type="ECO:0000313" key="1">
    <source>
        <dbReference type="EMBL" id="JAD98598.1"/>
    </source>
</evidence>
<proteinExistence type="predicted"/>
<protein>
    <submittedName>
        <fullName evidence="1">Uncharacterized protein</fullName>
    </submittedName>
</protein>
<reference evidence="1" key="1">
    <citation type="submission" date="2014-09" db="EMBL/GenBank/DDBJ databases">
        <authorList>
            <person name="Magalhaes I.L.F."/>
            <person name="Oliveira U."/>
            <person name="Santos F.R."/>
            <person name="Vidigal T.H.D.A."/>
            <person name="Brescovit A.D."/>
            <person name="Santos A.J."/>
        </authorList>
    </citation>
    <scope>NUCLEOTIDE SEQUENCE</scope>
    <source>
        <tissue evidence="1">Shoot tissue taken approximately 20 cm above the soil surface</tissue>
    </source>
</reference>
<reference evidence="1" key="2">
    <citation type="journal article" date="2015" name="Data Brief">
        <title>Shoot transcriptome of the giant reed, Arundo donax.</title>
        <authorList>
            <person name="Barrero R.A."/>
            <person name="Guerrero F.D."/>
            <person name="Moolhuijzen P."/>
            <person name="Goolsby J.A."/>
            <person name="Tidwell J."/>
            <person name="Bellgard S.E."/>
            <person name="Bellgard M.I."/>
        </authorList>
    </citation>
    <scope>NUCLEOTIDE SEQUENCE</scope>
    <source>
        <tissue evidence="1">Shoot tissue taken approximately 20 cm above the soil surface</tissue>
    </source>
</reference>
<organism evidence="1">
    <name type="scientific">Arundo donax</name>
    <name type="common">Giant reed</name>
    <name type="synonym">Donax arundinaceus</name>
    <dbReference type="NCBI Taxonomy" id="35708"/>
    <lineage>
        <taxon>Eukaryota</taxon>
        <taxon>Viridiplantae</taxon>
        <taxon>Streptophyta</taxon>
        <taxon>Embryophyta</taxon>
        <taxon>Tracheophyta</taxon>
        <taxon>Spermatophyta</taxon>
        <taxon>Magnoliopsida</taxon>
        <taxon>Liliopsida</taxon>
        <taxon>Poales</taxon>
        <taxon>Poaceae</taxon>
        <taxon>PACMAD clade</taxon>
        <taxon>Arundinoideae</taxon>
        <taxon>Arundineae</taxon>
        <taxon>Arundo</taxon>
    </lineage>
</organism>
<accession>A0A0A9EHY9</accession>
<dbReference type="AlphaFoldDB" id="A0A0A9EHY9"/>
<dbReference type="EMBL" id="GBRH01199297">
    <property type="protein sequence ID" value="JAD98598.1"/>
    <property type="molecule type" value="Transcribed_RNA"/>
</dbReference>
<name>A0A0A9EHY9_ARUDO</name>
<sequence>MHISSISREQQAVLCAFQHCWSSHLMPSLSSHGSHIMDPLLWKIHTHGSLA</sequence>